<keyword evidence="1 2" id="KW-0728">SH3 domain</keyword>
<evidence type="ECO:0000313" key="6">
    <source>
        <dbReference type="EMBL" id="CAC5422044.1"/>
    </source>
</evidence>
<dbReference type="InterPro" id="IPR036028">
    <property type="entry name" value="SH3-like_dom_sf"/>
</dbReference>
<dbReference type="PANTHER" id="PTHR15126">
    <property type="entry name" value="SH3-BINDING"/>
    <property type="match status" value="1"/>
</dbReference>
<dbReference type="InterPro" id="IPR001849">
    <property type="entry name" value="PH_domain"/>
</dbReference>
<evidence type="ECO:0000259" key="4">
    <source>
        <dbReference type="PROSITE" id="PS50002"/>
    </source>
</evidence>
<feature type="compositionally biased region" description="Pro residues" evidence="3">
    <location>
        <begin position="189"/>
        <end position="201"/>
    </location>
</feature>
<dbReference type="Gene3D" id="2.30.30.40">
    <property type="entry name" value="SH3 Domains"/>
    <property type="match status" value="2"/>
</dbReference>
<dbReference type="AlphaFoldDB" id="A0A6J8EN82"/>
<dbReference type="Proteomes" id="UP000507470">
    <property type="component" value="Unassembled WGS sequence"/>
</dbReference>
<evidence type="ECO:0000313" key="7">
    <source>
        <dbReference type="Proteomes" id="UP000507470"/>
    </source>
</evidence>
<accession>A0A6J8EN82</accession>
<dbReference type="InterPro" id="IPR035848">
    <property type="entry name" value="SH3BP2"/>
</dbReference>
<evidence type="ECO:0000256" key="2">
    <source>
        <dbReference type="PROSITE-ProRule" id="PRU00192"/>
    </source>
</evidence>
<evidence type="ECO:0000259" key="5">
    <source>
        <dbReference type="PROSITE" id="PS50003"/>
    </source>
</evidence>
<reference evidence="6 7" key="1">
    <citation type="submission" date="2020-06" db="EMBL/GenBank/DDBJ databases">
        <authorList>
            <person name="Li R."/>
            <person name="Bekaert M."/>
        </authorList>
    </citation>
    <scope>NUCLEOTIDE SEQUENCE [LARGE SCALE GENOMIC DNA]</scope>
    <source>
        <strain evidence="7">wild</strain>
    </source>
</reference>
<dbReference type="SMART" id="SM00233">
    <property type="entry name" value="PH"/>
    <property type="match status" value="1"/>
</dbReference>
<dbReference type="CDD" id="cd00174">
    <property type="entry name" value="SH3"/>
    <property type="match status" value="1"/>
</dbReference>
<organism evidence="6 7">
    <name type="scientific">Mytilus coruscus</name>
    <name type="common">Sea mussel</name>
    <dbReference type="NCBI Taxonomy" id="42192"/>
    <lineage>
        <taxon>Eukaryota</taxon>
        <taxon>Metazoa</taxon>
        <taxon>Spiralia</taxon>
        <taxon>Lophotrochozoa</taxon>
        <taxon>Mollusca</taxon>
        <taxon>Bivalvia</taxon>
        <taxon>Autobranchia</taxon>
        <taxon>Pteriomorphia</taxon>
        <taxon>Mytilida</taxon>
        <taxon>Mytiloidea</taxon>
        <taxon>Mytilidae</taxon>
        <taxon>Mytilinae</taxon>
        <taxon>Mytilus</taxon>
    </lineage>
</organism>
<dbReference type="PANTHER" id="PTHR15126:SF4">
    <property type="entry name" value="SH3 DOMAIN-BINDING PROTEIN 2"/>
    <property type="match status" value="1"/>
</dbReference>
<feature type="domain" description="SH3" evidence="4">
    <location>
        <begin position="423"/>
        <end position="482"/>
    </location>
</feature>
<evidence type="ECO:0000256" key="3">
    <source>
        <dbReference type="SAM" id="MobiDB-lite"/>
    </source>
</evidence>
<dbReference type="Pfam" id="PF07653">
    <property type="entry name" value="SH3_2"/>
    <property type="match status" value="2"/>
</dbReference>
<dbReference type="SUPFAM" id="SSF50729">
    <property type="entry name" value="PH domain-like"/>
    <property type="match status" value="1"/>
</dbReference>
<feature type="domain" description="SH3" evidence="4">
    <location>
        <begin position="347"/>
        <end position="406"/>
    </location>
</feature>
<dbReference type="GO" id="GO:0017124">
    <property type="term" value="F:SH3 domain binding"/>
    <property type="evidence" value="ECO:0007669"/>
    <property type="project" value="TreeGrafter"/>
</dbReference>
<protein>
    <submittedName>
        <fullName evidence="6">Uncharacterized protein</fullName>
    </submittedName>
</protein>
<dbReference type="OrthoDB" id="27823at2759"/>
<dbReference type="PROSITE" id="PS50002">
    <property type="entry name" value="SH3"/>
    <property type="match status" value="2"/>
</dbReference>
<dbReference type="InterPro" id="IPR011993">
    <property type="entry name" value="PH-like_dom_sf"/>
</dbReference>
<dbReference type="Pfam" id="PF00169">
    <property type="entry name" value="PH"/>
    <property type="match status" value="1"/>
</dbReference>
<gene>
    <name evidence="6" type="ORF">MCOR_54116</name>
</gene>
<dbReference type="Gene3D" id="2.30.29.30">
    <property type="entry name" value="Pleckstrin-homology domain (PH domain)/Phosphotyrosine-binding domain (PTB)"/>
    <property type="match status" value="1"/>
</dbReference>
<feature type="region of interest" description="Disordered" evidence="3">
    <location>
        <begin position="181"/>
        <end position="207"/>
    </location>
</feature>
<sequence length="515" mass="58338">MTSKQKLPLPFAVIDCQSLLDQDGTYSSWLGIKNNGLNKKWSNRFVALNRGHVYIFKNATSKNHINDFSLYGCDSVQPIESSDVRAGKEGTWIFKVVVADGNAKQFAAASRNDRESWIATFQREIQFANNIETPSAYVTDEVSSLQNPHARVYGEKNRLPAAGLSSDICQQKHFHRRKAVYGISSNRPLPKPPADTAPPSLPKRQSTQYSNDLAFRNSLADNDHDEQELDDEDYYNIKEDGNGYLSCIDTPMERQSINDVYDGFEGPYKNIPRVAYRVIAIEAFNSVYNNHFSFDKNDIFNVVNRAAEGEYAPLYGERIPPTVYDSLWLSGGIDKARPRSLKMLRHNSSYTVKAIKSYTAGYRNEISFCKDDIFEVVGQESDRWLIGKINDRTGLFRSEYVMKCTFQSIDRKQEEEYSGIELQSPLNVITIKSYVAKQEHELTLNKDAKFDVIGRISNTWLIGVLNGRRGTFPAECVKKCSVFSTDGKANTEQDSSEEQRSYKAKSTYSVIALKS</sequence>
<dbReference type="GO" id="GO:0007165">
    <property type="term" value="P:signal transduction"/>
    <property type="evidence" value="ECO:0007669"/>
    <property type="project" value="InterPro"/>
</dbReference>
<proteinExistence type="predicted"/>
<feature type="domain" description="PH" evidence="5">
    <location>
        <begin position="23"/>
        <end position="126"/>
    </location>
</feature>
<dbReference type="EMBL" id="CACVKT020009476">
    <property type="protein sequence ID" value="CAC5422044.1"/>
    <property type="molecule type" value="Genomic_DNA"/>
</dbReference>
<dbReference type="SMART" id="SM00326">
    <property type="entry name" value="SH3"/>
    <property type="match status" value="2"/>
</dbReference>
<name>A0A6J8EN82_MYTCO</name>
<dbReference type="PROSITE" id="PS50003">
    <property type="entry name" value="PH_DOMAIN"/>
    <property type="match status" value="1"/>
</dbReference>
<keyword evidence="7" id="KW-1185">Reference proteome</keyword>
<dbReference type="SUPFAM" id="SSF50044">
    <property type="entry name" value="SH3-domain"/>
    <property type="match status" value="2"/>
</dbReference>
<evidence type="ECO:0000256" key="1">
    <source>
        <dbReference type="ARBA" id="ARBA00022443"/>
    </source>
</evidence>
<dbReference type="InterPro" id="IPR001452">
    <property type="entry name" value="SH3_domain"/>
</dbReference>